<keyword evidence="1" id="KW-0880">Kelch repeat</keyword>
<name>A0ABR2GQ07_9EUKA</name>
<dbReference type="InterPro" id="IPR052124">
    <property type="entry name" value="Rab9_kelch_effector"/>
</dbReference>
<feature type="compositionally biased region" description="Polar residues" evidence="4">
    <location>
        <begin position="248"/>
        <end position="263"/>
    </location>
</feature>
<dbReference type="Gene3D" id="2.120.10.80">
    <property type="entry name" value="Kelch-type beta propeller"/>
    <property type="match status" value="1"/>
</dbReference>
<sequence>MSINTTIITISNGTENINYLIAESPNGHLLVSSARINEPFKPITCNSEIPTNRKKFSLSILKGSIIALIGGDGSSIDSTEIWLFDTKTLAWKKLTTTQDPLKRRSGHCAVAAGDLIYAFGGTYGLEISTDMVIFTIDVINGSYTHHEIELQNDWPSPRTCHSMIPMNNTIWLFGGIQDNGVPLNDLWELNYSLFPHSPSWHPVELKRAPPGRHSQVAWTWDNDFFIAGGIGEDDRIYNEVWRYHNVSTENSSSNTPKATESTVSPSPSNASENNSIEPNNTENTDKFNFLGKPPTKQGWEQTAIIISHNILYASSQLGLLEISQDSLKEVSLSHPFASLNGLFERLKFKQSEITKKIIFKEQREERDKNDTAQYRKFAAKIEKCTGPNIQSQMPPQDYQEIVDYFSEAKQNDLKNKICETRSKLSELSTQIMKQYPLFLKYSVKNPIAEELATQLSLKLQQTKASLEREKEERESEIKLYKNHLSQQKQRTVPMQKIDPADFNTFISFSNSNQLSNQAREEALDIYYMMQLREYQKLKQQTQAIQLKIKKENELQSKRAETVSRLSNDLTTKFKNVTKAEEELQKWTRWLNEANEDLEKVKNFLSAADAYNHNRAKLESDIKTIEQNMDAMKQQLRKELNDLVGKKREPIEQLREKIKSLTERVRQKNSGDPHSIISFEYPSIQELRDKIIQ</sequence>
<dbReference type="Proteomes" id="UP001470230">
    <property type="component" value="Unassembled WGS sequence"/>
</dbReference>
<proteinExistence type="predicted"/>
<dbReference type="SUPFAM" id="SSF58113">
    <property type="entry name" value="Apolipoprotein A-I"/>
    <property type="match status" value="1"/>
</dbReference>
<evidence type="ECO:0008006" key="7">
    <source>
        <dbReference type="Google" id="ProtNLM"/>
    </source>
</evidence>
<evidence type="ECO:0000313" key="6">
    <source>
        <dbReference type="Proteomes" id="UP001470230"/>
    </source>
</evidence>
<dbReference type="InterPro" id="IPR015915">
    <property type="entry name" value="Kelch-typ_b-propeller"/>
</dbReference>
<keyword evidence="6" id="KW-1185">Reference proteome</keyword>
<dbReference type="PANTHER" id="PTHR46647">
    <property type="entry name" value="RAB9 EFFECTOR PROTEIN WITH KELCH MOTIFS"/>
    <property type="match status" value="1"/>
</dbReference>
<keyword evidence="3" id="KW-0175">Coiled coil</keyword>
<evidence type="ECO:0000256" key="2">
    <source>
        <dbReference type="ARBA" id="ARBA00022737"/>
    </source>
</evidence>
<feature type="region of interest" description="Disordered" evidence="4">
    <location>
        <begin position="248"/>
        <end position="292"/>
    </location>
</feature>
<evidence type="ECO:0000256" key="3">
    <source>
        <dbReference type="SAM" id="Coils"/>
    </source>
</evidence>
<comment type="caution">
    <text evidence="5">The sequence shown here is derived from an EMBL/GenBank/DDBJ whole genome shotgun (WGS) entry which is preliminary data.</text>
</comment>
<feature type="coiled-coil region" evidence="3">
    <location>
        <begin position="534"/>
        <end position="670"/>
    </location>
</feature>
<dbReference type="PANTHER" id="PTHR46647:SF1">
    <property type="entry name" value="RAB9 EFFECTOR PROTEIN WITH KELCH MOTIFS"/>
    <property type="match status" value="1"/>
</dbReference>
<dbReference type="EMBL" id="JAPFFF010000071">
    <property type="protein sequence ID" value="KAK8836002.1"/>
    <property type="molecule type" value="Genomic_DNA"/>
</dbReference>
<protein>
    <recommendedName>
        <fullName evidence="7">Kelch motif family protein</fullName>
    </recommendedName>
</protein>
<accession>A0ABR2GQ07</accession>
<gene>
    <name evidence="5" type="ORF">M9Y10_040201</name>
</gene>
<feature type="coiled-coil region" evidence="3">
    <location>
        <begin position="452"/>
        <end position="490"/>
    </location>
</feature>
<keyword evidence="2" id="KW-0677">Repeat</keyword>
<feature type="compositionally biased region" description="Low complexity" evidence="4">
    <location>
        <begin position="264"/>
        <end position="280"/>
    </location>
</feature>
<evidence type="ECO:0000256" key="4">
    <source>
        <dbReference type="SAM" id="MobiDB-lite"/>
    </source>
</evidence>
<evidence type="ECO:0000256" key="1">
    <source>
        <dbReference type="ARBA" id="ARBA00022441"/>
    </source>
</evidence>
<dbReference type="Pfam" id="PF24681">
    <property type="entry name" value="Kelch_KLHDC2_KLHL20_DRC7"/>
    <property type="match status" value="2"/>
</dbReference>
<evidence type="ECO:0000313" key="5">
    <source>
        <dbReference type="EMBL" id="KAK8836002.1"/>
    </source>
</evidence>
<organism evidence="5 6">
    <name type="scientific">Tritrichomonas musculus</name>
    <dbReference type="NCBI Taxonomy" id="1915356"/>
    <lineage>
        <taxon>Eukaryota</taxon>
        <taxon>Metamonada</taxon>
        <taxon>Parabasalia</taxon>
        <taxon>Tritrichomonadida</taxon>
        <taxon>Tritrichomonadidae</taxon>
        <taxon>Tritrichomonas</taxon>
    </lineage>
</organism>
<dbReference type="SUPFAM" id="SSF117281">
    <property type="entry name" value="Kelch motif"/>
    <property type="match status" value="1"/>
</dbReference>
<reference evidence="5 6" key="1">
    <citation type="submission" date="2024-04" db="EMBL/GenBank/DDBJ databases">
        <title>Tritrichomonas musculus Genome.</title>
        <authorList>
            <person name="Alves-Ferreira E."/>
            <person name="Grigg M."/>
            <person name="Lorenzi H."/>
            <person name="Galac M."/>
        </authorList>
    </citation>
    <scope>NUCLEOTIDE SEQUENCE [LARGE SCALE GENOMIC DNA]</scope>
    <source>
        <strain evidence="5 6">EAF2021</strain>
    </source>
</reference>